<dbReference type="CDD" id="cd00022">
    <property type="entry name" value="BIR"/>
    <property type="match status" value="1"/>
</dbReference>
<protein>
    <submittedName>
        <fullName evidence="3">Uncharacterized protein</fullName>
    </submittedName>
</protein>
<dbReference type="AlphaFoldDB" id="A0A7R9A2F7"/>
<name>A0A7R9A2F7_9CRUS</name>
<evidence type="ECO:0000256" key="1">
    <source>
        <dbReference type="ARBA" id="ARBA00022723"/>
    </source>
</evidence>
<dbReference type="PANTHER" id="PTHR46771:SF5">
    <property type="entry name" value="DETERIN"/>
    <property type="match status" value="1"/>
</dbReference>
<dbReference type="SUPFAM" id="SSF57924">
    <property type="entry name" value="Inhibitor of apoptosis (IAP) repeat"/>
    <property type="match status" value="1"/>
</dbReference>
<keyword evidence="4" id="KW-1185">Reference proteome</keyword>
<dbReference type="GO" id="GO:0046872">
    <property type="term" value="F:metal ion binding"/>
    <property type="evidence" value="ECO:0007669"/>
    <property type="project" value="UniProtKB-KW"/>
</dbReference>
<dbReference type="EMBL" id="LR900450">
    <property type="protein sequence ID" value="CAD7245717.1"/>
    <property type="molecule type" value="Genomic_DNA"/>
</dbReference>
<evidence type="ECO:0000313" key="3">
    <source>
        <dbReference type="EMBL" id="CAD7245717.1"/>
    </source>
</evidence>
<keyword evidence="1" id="KW-0479">Metal-binding</keyword>
<dbReference type="Pfam" id="PF00653">
    <property type="entry name" value="BIR"/>
    <property type="match status" value="1"/>
</dbReference>
<dbReference type="InterPro" id="IPR051190">
    <property type="entry name" value="Baculoviral_IAP"/>
</dbReference>
<evidence type="ECO:0000313" key="4">
    <source>
        <dbReference type="Proteomes" id="UP000677054"/>
    </source>
</evidence>
<dbReference type="Proteomes" id="UP000677054">
    <property type="component" value="Unassembled WGS sequence"/>
</dbReference>
<dbReference type="SMART" id="SM00238">
    <property type="entry name" value="BIR"/>
    <property type="match status" value="1"/>
</dbReference>
<proteinExistence type="predicted"/>
<accession>A0A7R9A2F7</accession>
<dbReference type="InterPro" id="IPR001370">
    <property type="entry name" value="BIR_rpt"/>
</dbReference>
<reference evidence="3" key="1">
    <citation type="submission" date="2020-11" db="EMBL/GenBank/DDBJ databases">
        <authorList>
            <person name="Tran Van P."/>
        </authorList>
    </citation>
    <scope>NUCLEOTIDE SEQUENCE</scope>
</reference>
<dbReference type="PANTHER" id="PTHR46771">
    <property type="entry name" value="DETERIN"/>
    <property type="match status" value="1"/>
</dbReference>
<dbReference type="Gene3D" id="1.10.1170.10">
    <property type="entry name" value="Inhibitor Of Apoptosis Protein (2mihbC-IAP-1), Chain A"/>
    <property type="match status" value="1"/>
</dbReference>
<organism evidence="3">
    <name type="scientific">Darwinula stevensoni</name>
    <dbReference type="NCBI Taxonomy" id="69355"/>
    <lineage>
        <taxon>Eukaryota</taxon>
        <taxon>Metazoa</taxon>
        <taxon>Ecdysozoa</taxon>
        <taxon>Arthropoda</taxon>
        <taxon>Crustacea</taxon>
        <taxon>Oligostraca</taxon>
        <taxon>Ostracoda</taxon>
        <taxon>Podocopa</taxon>
        <taxon>Podocopida</taxon>
        <taxon>Darwinulocopina</taxon>
        <taxon>Darwinuloidea</taxon>
        <taxon>Darwinulidae</taxon>
        <taxon>Darwinula</taxon>
    </lineage>
</organism>
<dbReference type="EMBL" id="CAJPEV010000933">
    <property type="protein sequence ID" value="CAG0889601.1"/>
    <property type="molecule type" value="Genomic_DNA"/>
</dbReference>
<sequence>MKFRVAGRRTSLRTIIMQITRESLARLELMTREEHRLKTFGEFKLWPKSKVPSPKKLAEAGLFCCGNEEEPDLTACYVCLKMLAGWEKNDDPWLEHGRNTNCLFIQKGKKEADMTLGDFMELDFAAAVNLVDDSKKSRTVDVTHDDIA</sequence>
<evidence type="ECO:0000256" key="2">
    <source>
        <dbReference type="ARBA" id="ARBA00022833"/>
    </source>
</evidence>
<keyword evidence="2" id="KW-0862">Zinc</keyword>
<dbReference type="PROSITE" id="PS50143">
    <property type="entry name" value="BIR_REPEAT_2"/>
    <property type="match status" value="1"/>
</dbReference>
<dbReference type="OrthoDB" id="6415325at2759"/>
<gene>
    <name evidence="3" type="ORF">DSTB1V02_LOCUS5584</name>
</gene>